<feature type="domain" description="NAA35-like N-terminal" evidence="2">
    <location>
        <begin position="59"/>
        <end position="229"/>
    </location>
</feature>
<reference evidence="3" key="1">
    <citation type="submission" date="2021-01" db="EMBL/GenBank/DDBJ databases">
        <authorList>
            <person name="Corre E."/>
            <person name="Pelletier E."/>
            <person name="Niang G."/>
            <person name="Scheremetjew M."/>
            <person name="Finn R."/>
            <person name="Kale V."/>
            <person name="Holt S."/>
            <person name="Cochrane G."/>
            <person name="Meng A."/>
            <person name="Brown T."/>
            <person name="Cohen L."/>
        </authorList>
    </citation>
    <scope>NUCLEOTIDE SEQUENCE</scope>
    <source>
        <strain evidence="3">GSO104</strain>
    </source>
</reference>
<dbReference type="InterPro" id="IPR007244">
    <property type="entry name" value="Naa35_N"/>
</dbReference>
<protein>
    <recommendedName>
        <fullName evidence="2">NAA35-like N-terminal domain-containing protein</fullName>
    </recommendedName>
</protein>
<dbReference type="AlphaFoldDB" id="A0A7S4RY74"/>
<dbReference type="Pfam" id="PF04112">
    <property type="entry name" value="Mak10"/>
    <property type="match status" value="1"/>
</dbReference>
<organism evidence="3">
    <name type="scientific">Ditylum brightwellii</name>
    <dbReference type="NCBI Taxonomy" id="49249"/>
    <lineage>
        <taxon>Eukaryota</taxon>
        <taxon>Sar</taxon>
        <taxon>Stramenopiles</taxon>
        <taxon>Ochrophyta</taxon>
        <taxon>Bacillariophyta</taxon>
        <taxon>Mediophyceae</taxon>
        <taxon>Lithodesmiophycidae</taxon>
        <taxon>Lithodesmiales</taxon>
        <taxon>Lithodesmiaceae</taxon>
        <taxon>Ditylum</taxon>
    </lineage>
</organism>
<sequence length="243" mass="27114">MSHTNDETTKEERMMNVTDCFTKASSTLSFSNPLLCRMPSTTTTTTQNNKGEEYFTHETPLFNLQDSMAALEIMDPIMDCCEIPVSDENSTKTKPPRNAPSSLKSMLHSESLPWEHLTLKESNIIALETLSRLESNLRGASVAESTYTCLYAHDGVLLDMGKQLGFFDFQEKEEETSHNNNNTTTTNNISKGTKLAQICIFASSLSLVKLTETIRAIVMHADIYEEEDKGGLQYQTCLLCLAS</sequence>
<dbReference type="PANTHER" id="PTHR21373:SF0">
    <property type="entry name" value="N-ALPHA-ACETYLTRANSFERASE 35, NATC AUXILIARY SUBUNIT"/>
    <property type="match status" value="1"/>
</dbReference>
<dbReference type="GO" id="GO:0031417">
    <property type="term" value="C:NatC complex"/>
    <property type="evidence" value="ECO:0007669"/>
    <property type="project" value="InterPro"/>
</dbReference>
<evidence type="ECO:0000313" key="3">
    <source>
        <dbReference type="EMBL" id="CAE4628491.1"/>
    </source>
</evidence>
<dbReference type="InterPro" id="IPR057983">
    <property type="entry name" value="NAA35-like_N"/>
</dbReference>
<evidence type="ECO:0000259" key="2">
    <source>
        <dbReference type="Pfam" id="PF04112"/>
    </source>
</evidence>
<proteinExistence type="predicted"/>
<name>A0A7S4RY74_9STRA</name>
<evidence type="ECO:0000256" key="1">
    <source>
        <dbReference type="SAM" id="MobiDB-lite"/>
    </source>
</evidence>
<feature type="region of interest" description="Disordered" evidence="1">
    <location>
        <begin position="85"/>
        <end position="104"/>
    </location>
</feature>
<dbReference type="PANTHER" id="PTHR21373">
    <property type="entry name" value="GLUCOSE REPRESSIBLE PROTEIN MAK10"/>
    <property type="match status" value="1"/>
</dbReference>
<dbReference type="EMBL" id="HBNS01033323">
    <property type="protein sequence ID" value="CAE4628491.1"/>
    <property type="molecule type" value="Transcribed_RNA"/>
</dbReference>
<gene>
    <name evidence="3" type="ORF">DBRI00130_LOCUS26083</name>
</gene>
<accession>A0A7S4RY74</accession>